<accession>A0A645IX53</accession>
<organism evidence="1">
    <name type="scientific">bioreactor metagenome</name>
    <dbReference type="NCBI Taxonomy" id="1076179"/>
    <lineage>
        <taxon>unclassified sequences</taxon>
        <taxon>metagenomes</taxon>
        <taxon>ecological metagenomes</taxon>
    </lineage>
</organism>
<gene>
    <name evidence="1" type="ORF">SDC9_200617</name>
</gene>
<sequence length="50" mass="5092">MTVCACLLALVESLLHLVVCAEAAGGHNDGLCIDGVFNAGDVVLSLDAYD</sequence>
<dbReference type="EMBL" id="VSSQ01119581">
    <property type="protein sequence ID" value="MPN52954.1"/>
    <property type="molecule type" value="Genomic_DNA"/>
</dbReference>
<reference evidence="1" key="1">
    <citation type="submission" date="2019-08" db="EMBL/GenBank/DDBJ databases">
        <authorList>
            <person name="Kucharzyk K."/>
            <person name="Murdoch R.W."/>
            <person name="Higgins S."/>
            <person name="Loffler F."/>
        </authorList>
    </citation>
    <scope>NUCLEOTIDE SEQUENCE</scope>
</reference>
<proteinExistence type="predicted"/>
<protein>
    <submittedName>
        <fullName evidence="1">Uncharacterized protein</fullName>
    </submittedName>
</protein>
<dbReference type="AlphaFoldDB" id="A0A645IX53"/>
<comment type="caution">
    <text evidence="1">The sequence shown here is derived from an EMBL/GenBank/DDBJ whole genome shotgun (WGS) entry which is preliminary data.</text>
</comment>
<name>A0A645IX53_9ZZZZ</name>
<evidence type="ECO:0000313" key="1">
    <source>
        <dbReference type="EMBL" id="MPN52954.1"/>
    </source>
</evidence>